<dbReference type="AlphaFoldDB" id="A0A0R2D978"/>
<dbReference type="Proteomes" id="UP000051015">
    <property type="component" value="Unassembled WGS sequence"/>
</dbReference>
<evidence type="ECO:0000256" key="3">
    <source>
        <dbReference type="ARBA" id="ARBA00022692"/>
    </source>
</evidence>
<evidence type="ECO:0000256" key="4">
    <source>
        <dbReference type="ARBA" id="ARBA00022989"/>
    </source>
</evidence>
<comment type="caution">
    <text evidence="7">The sequence shown here is derived from an EMBL/GenBank/DDBJ whole genome shotgun (WGS) entry which is preliminary data.</text>
</comment>
<dbReference type="STRING" id="1423725.FC19_GL001884"/>
<reference evidence="7 8" key="1">
    <citation type="journal article" date="2015" name="Genome Announc.">
        <title>Expanding the biotechnology potential of lactobacilli through comparative genomics of 213 strains and associated genera.</title>
        <authorList>
            <person name="Sun Z."/>
            <person name="Harris H.M."/>
            <person name="McCann A."/>
            <person name="Guo C."/>
            <person name="Argimon S."/>
            <person name="Zhang W."/>
            <person name="Yang X."/>
            <person name="Jeffery I.B."/>
            <person name="Cooney J.C."/>
            <person name="Kagawa T.F."/>
            <person name="Liu W."/>
            <person name="Song Y."/>
            <person name="Salvetti E."/>
            <person name="Wrobel A."/>
            <person name="Rasinkangas P."/>
            <person name="Parkhill J."/>
            <person name="Rea M.C."/>
            <person name="O'Sullivan O."/>
            <person name="Ritari J."/>
            <person name="Douillard F.P."/>
            <person name="Paul Ross R."/>
            <person name="Yang R."/>
            <person name="Briner A.E."/>
            <person name="Felis G.E."/>
            <person name="de Vos W.M."/>
            <person name="Barrangou R."/>
            <person name="Klaenhammer T.R."/>
            <person name="Caufield P.W."/>
            <person name="Cui Y."/>
            <person name="Zhang H."/>
            <person name="O'Toole P.W."/>
        </authorList>
    </citation>
    <scope>NUCLEOTIDE SEQUENCE [LARGE SCALE GENOMIC DNA]</scope>
    <source>
        <strain evidence="7 8">DSM 21051</strain>
    </source>
</reference>
<feature type="transmembrane region" description="Helical" evidence="6">
    <location>
        <begin position="57"/>
        <end position="78"/>
    </location>
</feature>
<keyword evidence="5 6" id="KW-0472">Membrane</keyword>
<keyword evidence="8" id="KW-1185">Reference proteome</keyword>
<evidence type="ECO:0000313" key="7">
    <source>
        <dbReference type="EMBL" id="KRM97241.1"/>
    </source>
</evidence>
<feature type="transmembrane region" description="Helical" evidence="6">
    <location>
        <begin position="210"/>
        <end position="228"/>
    </location>
</feature>
<evidence type="ECO:0000256" key="1">
    <source>
        <dbReference type="ARBA" id="ARBA00004651"/>
    </source>
</evidence>
<name>A0A0R2D978_9LACO</name>
<accession>A0A0R2D978</accession>
<dbReference type="EMBL" id="AYZD01000004">
    <property type="protein sequence ID" value="KRM97241.1"/>
    <property type="molecule type" value="Genomic_DNA"/>
</dbReference>
<dbReference type="CDD" id="cd06574">
    <property type="entry name" value="TM_PBP1_branched-chain-AA_like"/>
    <property type="match status" value="1"/>
</dbReference>
<evidence type="ECO:0000256" key="5">
    <source>
        <dbReference type="ARBA" id="ARBA00023136"/>
    </source>
</evidence>
<dbReference type="GO" id="GO:0005886">
    <property type="term" value="C:plasma membrane"/>
    <property type="evidence" value="ECO:0007669"/>
    <property type="project" value="UniProtKB-SubCell"/>
</dbReference>
<sequence>MSMIVSSIGQGLLWAILGVALFLTFRILNFPDMTVEGTFPLGAATAVTAISHGVSPLMATALAFVTGALAGLITGLLYTKGKIPILLAGILVMTACLSVNLRIMGGANVSLLGKKTVFSSQFLQSLPKYFDSIYVGLLMIVIVTIILILFLQTNLGQAFIVTGDNPVMARSFGINTDNMTIMGLMLSNGLIGLGGALISQNNGYADINMGIGIIVIALASIIIGEVVFGELTLNQRLVAVTLGSILYRFVLLIVLQLGFSTNDLNLLSAIILAVCLMLPNLSKSLKLDHVITKGVENNETK</sequence>
<dbReference type="Pfam" id="PF02653">
    <property type="entry name" value="BPD_transp_2"/>
    <property type="match status" value="1"/>
</dbReference>
<feature type="transmembrane region" description="Helical" evidence="6">
    <location>
        <begin position="132"/>
        <end position="151"/>
    </location>
</feature>
<dbReference type="RefSeq" id="WP_057875169.1">
    <property type="nucleotide sequence ID" value="NZ_AYZD01000004.1"/>
</dbReference>
<evidence type="ECO:0000313" key="8">
    <source>
        <dbReference type="Proteomes" id="UP000051015"/>
    </source>
</evidence>
<feature type="transmembrane region" description="Helical" evidence="6">
    <location>
        <begin position="264"/>
        <end position="281"/>
    </location>
</feature>
<dbReference type="GO" id="GO:0022857">
    <property type="term" value="F:transmembrane transporter activity"/>
    <property type="evidence" value="ECO:0007669"/>
    <property type="project" value="InterPro"/>
</dbReference>
<keyword evidence="2" id="KW-1003">Cell membrane</keyword>
<gene>
    <name evidence="7" type="ORF">FC19_GL001884</name>
</gene>
<organism evidence="7 8">
    <name type="scientific">Liquorilactobacillus aquaticus DSM 21051</name>
    <dbReference type="NCBI Taxonomy" id="1423725"/>
    <lineage>
        <taxon>Bacteria</taxon>
        <taxon>Bacillati</taxon>
        <taxon>Bacillota</taxon>
        <taxon>Bacilli</taxon>
        <taxon>Lactobacillales</taxon>
        <taxon>Lactobacillaceae</taxon>
        <taxon>Liquorilactobacillus</taxon>
    </lineage>
</organism>
<keyword evidence="4 6" id="KW-1133">Transmembrane helix</keyword>
<dbReference type="PANTHER" id="PTHR32196">
    <property type="entry name" value="ABC TRANSPORTER PERMEASE PROTEIN YPHD-RELATED-RELATED"/>
    <property type="match status" value="1"/>
</dbReference>
<feature type="transmembrane region" description="Helical" evidence="6">
    <location>
        <begin position="237"/>
        <end position="258"/>
    </location>
</feature>
<dbReference type="PATRIC" id="fig|1423725.3.peg.1935"/>
<dbReference type="PANTHER" id="PTHR32196:SF69">
    <property type="entry name" value="BRANCHED-CHAIN AMINO ACID TRANSPORT SYSTEM, PERMEASE PROTEIN"/>
    <property type="match status" value="1"/>
</dbReference>
<dbReference type="InterPro" id="IPR001851">
    <property type="entry name" value="ABC_transp_permease"/>
</dbReference>
<protein>
    <submittedName>
        <fullName evidence="7">Abc transporter, permease protein</fullName>
    </submittedName>
</protein>
<keyword evidence="3 6" id="KW-0812">Transmembrane</keyword>
<feature type="transmembrane region" description="Helical" evidence="6">
    <location>
        <begin position="12"/>
        <end position="30"/>
    </location>
</feature>
<proteinExistence type="predicted"/>
<evidence type="ECO:0000256" key="6">
    <source>
        <dbReference type="SAM" id="Phobius"/>
    </source>
</evidence>
<feature type="transmembrane region" description="Helical" evidence="6">
    <location>
        <begin position="179"/>
        <end position="198"/>
    </location>
</feature>
<feature type="transmembrane region" description="Helical" evidence="6">
    <location>
        <begin position="85"/>
        <end position="112"/>
    </location>
</feature>
<evidence type="ECO:0000256" key="2">
    <source>
        <dbReference type="ARBA" id="ARBA00022475"/>
    </source>
</evidence>
<comment type="subcellular location">
    <subcellularLocation>
        <location evidence="1">Cell membrane</location>
        <topology evidence="1">Multi-pass membrane protein</topology>
    </subcellularLocation>
</comment>
<dbReference type="OrthoDB" id="9778389at2"/>